<evidence type="ECO:0000259" key="4">
    <source>
        <dbReference type="SMART" id="SM00382"/>
    </source>
</evidence>
<evidence type="ECO:0000313" key="6">
    <source>
        <dbReference type="Proteomes" id="UP000003586"/>
    </source>
</evidence>
<dbReference type="CDD" id="cd19481">
    <property type="entry name" value="RecA-like_protease"/>
    <property type="match status" value="1"/>
</dbReference>
<dbReference type="PANTHER" id="PTHR23073">
    <property type="entry name" value="26S PROTEASOME REGULATORY SUBUNIT"/>
    <property type="match status" value="1"/>
</dbReference>
<comment type="similarity">
    <text evidence="1">Belongs to the AAA ATPase family.</text>
</comment>
<dbReference type="EMBL" id="CP007035">
    <property type="protein sequence ID" value="AHF15145.1"/>
    <property type="molecule type" value="Genomic_DNA"/>
</dbReference>
<organism evidence="5 6">
    <name type="scientific">Niabella soli DSM 19437</name>
    <dbReference type="NCBI Taxonomy" id="929713"/>
    <lineage>
        <taxon>Bacteria</taxon>
        <taxon>Pseudomonadati</taxon>
        <taxon>Bacteroidota</taxon>
        <taxon>Chitinophagia</taxon>
        <taxon>Chitinophagales</taxon>
        <taxon>Chitinophagaceae</taxon>
        <taxon>Niabella</taxon>
    </lineage>
</organism>
<evidence type="ECO:0000256" key="2">
    <source>
        <dbReference type="ARBA" id="ARBA00022741"/>
    </source>
</evidence>
<keyword evidence="6" id="KW-1185">Reference proteome</keyword>
<dbReference type="InterPro" id="IPR050221">
    <property type="entry name" value="26S_Proteasome_ATPase"/>
</dbReference>
<feature type="domain" description="AAA+ ATPase" evidence="4">
    <location>
        <begin position="288"/>
        <end position="420"/>
    </location>
</feature>
<dbReference type="GO" id="GO:0016887">
    <property type="term" value="F:ATP hydrolysis activity"/>
    <property type="evidence" value="ECO:0007669"/>
    <property type="project" value="InterPro"/>
</dbReference>
<keyword evidence="3" id="KW-0067">ATP-binding</keyword>
<protein>
    <submittedName>
        <fullName evidence="5">ATPase AAA</fullName>
    </submittedName>
</protein>
<dbReference type="KEGG" id="nso:NIASO_08185"/>
<reference evidence="5 6" key="1">
    <citation type="submission" date="2013-12" db="EMBL/GenBank/DDBJ databases">
        <authorList>
            <consortium name="DOE Joint Genome Institute"/>
            <person name="Eisen J."/>
            <person name="Huntemann M."/>
            <person name="Han J."/>
            <person name="Chen A."/>
            <person name="Kyrpides N."/>
            <person name="Mavromatis K."/>
            <person name="Markowitz V."/>
            <person name="Palaniappan K."/>
            <person name="Ivanova N."/>
            <person name="Schaumberg A."/>
            <person name="Pati A."/>
            <person name="Liolios K."/>
            <person name="Nordberg H.P."/>
            <person name="Cantor M.N."/>
            <person name="Hua S.X."/>
            <person name="Woyke T."/>
        </authorList>
    </citation>
    <scope>NUCLEOTIDE SEQUENCE [LARGE SCALE GENOMIC DNA]</scope>
    <source>
        <strain evidence="6">DSM 19437</strain>
    </source>
</reference>
<name>W0EWH7_9BACT</name>
<dbReference type="Proteomes" id="UP000003586">
    <property type="component" value="Chromosome"/>
</dbReference>
<dbReference type="Gene3D" id="3.40.50.300">
    <property type="entry name" value="P-loop containing nucleotide triphosphate hydrolases"/>
    <property type="match status" value="1"/>
</dbReference>
<evidence type="ECO:0000313" key="5">
    <source>
        <dbReference type="EMBL" id="AHF15145.1"/>
    </source>
</evidence>
<dbReference type="InterPro" id="IPR003593">
    <property type="entry name" value="AAA+_ATPase"/>
</dbReference>
<dbReference type="SMART" id="SM00382">
    <property type="entry name" value="AAA"/>
    <property type="match status" value="1"/>
</dbReference>
<dbReference type="GO" id="GO:0005524">
    <property type="term" value="F:ATP binding"/>
    <property type="evidence" value="ECO:0007669"/>
    <property type="project" value="UniProtKB-KW"/>
</dbReference>
<evidence type="ECO:0000256" key="3">
    <source>
        <dbReference type="ARBA" id="ARBA00022840"/>
    </source>
</evidence>
<proteinExistence type="inferred from homology"/>
<dbReference type="Pfam" id="PF00004">
    <property type="entry name" value="AAA"/>
    <property type="match status" value="1"/>
</dbReference>
<gene>
    <name evidence="5" type="ORF">NIASO_08185</name>
</gene>
<keyword evidence="2" id="KW-0547">Nucleotide-binding</keyword>
<dbReference type="InterPro" id="IPR003959">
    <property type="entry name" value="ATPase_AAA_core"/>
</dbReference>
<dbReference type="RefSeq" id="WP_008584696.1">
    <property type="nucleotide sequence ID" value="NZ_CP007035.1"/>
</dbReference>
<dbReference type="InterPro" id="IPR027417">
    <property type="entry name" value="P-loop_NTPase"/>
</dbReference>
<dbReference type="STRING" id="929713.NIASO_08185"/>
<evidence type="ECO:0000256" key="1">
    <source>
        <dbReference type="ARBA" id="ARBA00006914"/>
    </source>
</evidence>
<dbReference type="AlphaFoldDB" id="W0EWH7"/>
<sequence length="497" mass="56502">MEFEQTITPRPDETAALLNRNAESLVREINWFVQCANNRLTQYFPNETVTEKPTLPVEEKTPGWWNRLLHSKPDAPLLLPEQTAAAAIVEGTPPDLTNDNSVYGEFVKYYSLSPDERMVLMLALIPHVQPAVLDVFLSVNKNTSRGYTEFGGLKANRHSGFLPTVETALFLLAGSDLDRRFRLNTLFGPDHFFSAHNILHIDGSGQSESFNDSQLTISDEYIDFFTTGTLRKPQFGTDFPAKRLVTALEWKDLVVDDYTSRQLDELRIWLQHGQTLFEDWGMAKKLKPGYKALFHGAPGTGKTLTASLLGKLFNLDVYRIDLSMVVSKYIGETEKNLEKIFKKAENKNWILFFDEADALFGKRTNVSDAHDRYANQEIAYLLTRLEDYPGLVILASNMRQNVDEAFTRRLQSIIHFQKPQAGERLRIWTNAFSSQCMPPGNEELERIARQYELSGGSIMNVVQYASLMALNRNDKTVTTEDILTGIRKELKKDGKTL</sequence>
<accession>W0EWH7</accession>
<dbReference type="HOGENOM" id="CLU_612364_0_0_10"/>
<dbReference type="eggNOG" id="COG0464">
    <property type="taxonomic scope" value="Bacteria"/>
</dbReference>
<dbReference type="OrthoDB" id="7438987at2"/>
<dbReference type="SUPFAM" id="SSF52540">
    <property type="entry name" value="P-loop containing nucleoside triphosphate hydrolases"/>
    <property type="match status" value="1"/>
</dbReference>